<dbReference type="AlphaFoldDB" id="X1K1X1"/>
<name>X1K1X1_9ZZZZ</name>
<gene>
    <name evidence="1" type="ORF">S06H3_05127</name>
</gene>
<protein>
    <submittedName>
        <fullName evidence="1">Uncharacterized protein</fullName>
    </submittedName>
</protein>
<evidence type="ECO:0000313" key="1">
    <source>
        <dbReference type="EMBL" id="GAI00977.1"/>
    </source>
</evidence>
<comment type="caution">
    <text evidence="1">The sequence shown here is derived from an EMBL/GenBank/DDBJ whole genome shotgun (WGS) entry which is preliminary data.</text>
</comment>
<reference evidence="1" key="1">
    <citation type="journal article" date="2014" name="Front. Microbiol.">
        <title>High frequency of phylogenetically diverse reductive dehalogenase-homologous genes in deep subseafloor sedimentary metagenomes.</title>
        <authorList>
            <person name="Kawai M."/>
            <person name="Futagami T."/>
            <person name="Toyoda A."/>
            <person name="Takaki Y."/>
            <person name="Nishi S."/>
            <person name="Hori S."/>
            <person name="Arai W."/>
            <person name="Tsubouchi T."/>
            <person name="Morono Y."/>
            <person name="Uchiyama I."/>
            <person name="Ito T."/>
            <person name="Fujiyama A."/>
            <person name="Inagaki F."/>
            <person name="Takami H."/>
        </authorList>
    </citation>
    <scope>NUCLEOTIDE SEQUENCE</scope>
    <source>
        <strain evidence="1">Expedition CK06-06</strain>
    </source>
</reference>
<dbReference type="EMBL" id="BARV01001871">
    <property type="protein sequence ID" value="GAI00977.1"/>
    <property type="molecule type" value="Genomic_DNA"/>
</dbReference>
<organism evidence="1">
    <name type="scientific">marine sediment metagenome</name>
    <dbReference type="NCBI Taxonomy" id="412755"/>
    <lineage>
        <taxon>unclassified sequences</taxon>
        <taxon>metagenomes</taxon>
        <taxon>ecological metagenomes</taxon>
    </lineage>
</organism>
<accession>X1K1X1</accession>
<proteinExistence type="predicted"/>
<sequence>MKDAGMNVNKIAQFLSKPAKEFTKQDLLKFIEGKKIDEVNYK</sequence>